<organism evidence="3 4">
    <name type="scientific">Mycolicibacterium brumae</name>
    <dbReference type="NCBI Taxonomy" id="85968"/>
    <lineage>
        <taxon>Bacteria</taxon>
        <taxon>Bacillati</taxon>
        <taxon>Actinomycetota</taxon>
        <taxon>Actinomycetes</taxon>
        <taxon>Mycobacteriales</taxon>
        <taxon>Mycobacteriaceae</taxon>
        <taxon>Mycolicibacterium</taxon>
    </lineage>
</organism>
<gene>
    <name evidence="3" type="ORF">CQY22_016645</name>
</gene>
<evidence type="ECO:0000256" key="2">
    <source>
        <dbReference type="SAM" id="SignalP"/>
    </source>
</evidence>
<dbReference type="Proteomes" id="UP000230551">
    <property type="component" value="Unassembled WGS sequence"/>
</dbReference>
<feature type="compositionally biased region" description="Low complexity" evidence="1">
    <location>
        <begin position="28"/>
        <end position="47"/>
    </location>
</feature>
<accession>A0A2G5P619</accession>
<evidence type="ECO:0000313" key="4">
    <source>
        <dbReference type="Proteomes" id="UP000230551"/>
    </source>
</evidence>
<dbReference type="EMBL" id="PDCN02000029">
    <property type="protein sequence ID" value="PIB73473.1"/>
    <property type="molecule type" value="Genomic_DNA"/>
</dbReference>
<proteinExistence type="predicted"/>
<evidence type="ECO:0000256" key="1">
    <source>
        <dbReference type="SAM" id="MobiDB-lite"/>
    </source>
</evidence>
<sequence>MTLRRFIAASALTAGLGAAGFSMALGAAAAQPNQPSQPNQPGQCSQPAHCQEVNGKQLRDRGVDDARRDHQPFLREGQRVQPMMSGDNRGWGYWFNGIWNWL</sequence>
<keyword evidence="4" id="KW-1185">Reference proteome</keyword>
<feature type="region of interest" description="Disordered" evidence="1">
    <location>
        <begin position="28"/>
        <end position="50"/>
    </location>
</feature>
<dbReference type="AlphaFoldDB" id="A0A2G5P619"/>
<keyword evidence="2" id="KW-0732">Signal</keyword>
<evidence type="ECO:0000313" key="3">
    <source>
        <dbReference type="EMBL" id="PIB73473.1"/>
    </source>
</evidence>
<protein>
    <submittedName>
        <fullName evidence="3">Uncharacterized protein</fullName>
    </submittedName>
</protein>
<name>A0A2G5P619_9MYCO</name>
<comment type="caution">
    <text evidence="3">The sequence shown here is derived from an EMBL/GenBank/DDBJ whole genome shotgun (WGS) entry which is preliminary data.</text>
</comment>
<feature type="signal peptide" evidence="2">
    <location>
        <begin position="1"/>
        <end position="24"/>
    </location>
</feature>
<feature type="chain" id="PRO_5038774752" evidence="2">
    <location>
        <begin position="25"/>
        <end position="102"/>
    </location>
</feature>
<dbReference type="RefSeq" id="WP_090593612.1">
    <property type="nucleotide sequence ID" value="NZ_CP104302.1"/>
</dbReference>
<dbReference type="OrthoDB" id="4578563at2"/>
<reference evidence="3 4" key="1">
    <citation type="journal article" date="2017" name="Infect. Genet. Evol.">
        <title>The new phylogeny of the genus Mycobacterium: The old and the news.</title>
        <authorList>
            <person name="Tortoli E."/>
            <person name="Fedrizzi T."/>
            <person name="Meehan C.J."/>
            <person name="Trovato A."/>
            <person name="Grottola A."/>
            <person name="Giacobazzi E."/>
            <person name="Serpini G.F."/>
            <person name="Tagliazucchi S."/>
            <person name="Fabio A."/>
            <person name="Bettua C."/>
            <person name="Bertorelli R."/>
            <person name="Frascaro F."/>
            <person name="De Sanctis V."/>
            <person name="Pecorari M."/>
            <person name="Jousson O."/>
            <person name="Segata N."/>
            <person name="Cirillo D.M."/>
        </authorList>
    </citation>
    <scope>NUCLEOTIDE SEQUENCE [LARGE SCALE GENOMIC DNA]</scope>
    <source>
        <strain evidence="3 4">CIP1034565</strain>
    </source>
</reference>